<sequence>MASQTREQKKMQLVYRSQLHRLQLETQLLQSRRPLTMASSFMGGIASWGVLGKLAENLGKIHPGLGKVARVLKMVSVLLAVAKILRNK</sequence>
<organism evidence="1 2">
    <name type="scientific">Chitinibacter fontanus</name>
    <dbReference type="NCBI Taxonomy" id="1737446"/>
    <lineage>
        <taxon>Bacteria</taxon>
        <taxon>Pseudomonadati</taxon>
        <taxon>Pseudomonadota</taxon>
        <taxon>Betaproteobacteria</taxon>
        <taxon>Neisseriales</taxon>
        <taxon>Chitinibacteraceae</taxon>
        <taxon>Chitinibacter</taxon>
    </lineage>
</organism>
<gene>
    <name evidence="1" type="ORF">HZU75_15010</name>
</gene>
<accession>A0A7D5Z649</accession>
<evidence type="ECO:0000313" key="2">
    <source>
        <dbReference type="Proteomes" id="UP000510822"/>
    </source>
</evidence>
<proteinExistence type="predicted"/>
<dbReference type="RefSeq" id="WP_180306797.1">
    <property type="nucleotide sequence ID" value="NZ_CP058952.1"/>
</dbReference>
<name>A0A7D5Z649_9NEIS</name>
<dbReference type="AlphaFoldDB" id="A0A7D5Z649"/>
<protein>
    <submittedName>
        <fullName evidence="1">Uncharacterized protein</fullName>
    </submittedName>
</protein>
<dbReference type="EMBL" id="CP058952">
    <property type="protein sequence ID" value="QLI82721.1"/>
    <property type="molecule type" value="Genomic_DNA"/>
</dbReference>
<keyword evidence="2" id="KW-1185">Reference proteome</keyword>
<dbReference type="Proteomes" id="UP000510822">
    <property type="component" value="Chromosome"/>
</dbReference>
<dbReference type="KEGG" id="cfon:HZU75_15010"/>
<reference evidence="1 2" key="1">
    <citation type="journal article" date="2016" name="Int. J. Syst. Evol. Microbiol.">
        <title>Chitinibacter fontanus sp. nov., isolated from a spring.</title>
        <authorList>
            <person name="Sheu S.Y."/>
            <person name="Li Y.S."/>
            <person name="Young C.C."/>
            <person name="Chen W.M."/>
        </authorList>
    </citation>
    <scope>NUCLEOTIDE SEQUENCE [LARGE SCALE GENOMIC DNA]</scope>
    <source>
        <strain evidence="1 2">STM-7</strain>
    </source>
</reference>
<evidence type="ECO:0000313" key="1">
    <source>
        <dbReference type="EMBL" id="QLI82721.1"/>
    </source>
</evidence>